<dbReference type="SUPFAM" id="SSF53597">
    <property type="entry name" value="Dihydrofolate reductase-like"/>
    <property type="match status" value="1"/>
</dbReference>
<proteinExistence type="predicted"/>
<accession>A0AAP5KDB7</accession>
<dbReference type="InterPro" id="IPR050765">
    <property type="entry name" value="Riboflavin_Biosynth_HTPR"/>
</dbReference>
<reference evidence="5" key="1">
    <citation type="submission" date="2023-03" db="EMBL/GenBank/DDBJ databases">
        <authorList>
            <person name="Shen W."/>
            <person name="Cai J."/>
        </authorList>
    </citation>
    <scope>NUCLEOTIDE SEQUENCE</scope>
    <source>
        <strain evidence="5">B646-2</strain>
        <strain evidence="6">Y15</strain>
    </source>
</reference>
<dbReference type="Pfam" id="PF01872">
    <property type="entry name" value="RibD_C"/>
    <property type="match status" value="1"/>
</dbReference>
<dbReference type="GeneID" id="67041877"/>
<comment type="pathway">
    <text evidence="1">Cofactor biosynthesis; riboflavin biosynthesis.</text>
</comment>
<dbReference type="InterPro" id="IPR002734">
    <property type="entry name" value="RibDG_C"/>
</dbReference>
<comment type="caution">
    <text evidence="5">The sequence shown here is derived from an EMBL/GenBank/DDBJ whole genome shotgun (WGS) entry which is preliminary data.</text>
</comment>
<dbReference type="PANTHER" id="PTHR38011:SF7">
    <property type="entry name" value="2,5-DIAMINO-6-RIBOSYLAMINO-4(3H)-PYRIMIDINONE 5'-PHOSPHATE REDUCTASE"/>
    <property type="match status" value="1"/>
</dbReference>
<keyword evidence="2" id="KW-0521">NADP</keyword>
<dbReference type="PANTHER" id="PTHR38011">
    <property type="entry name" value="DIHYDROFOLATE REDUCTASE FAMILY PROTEIN (AFU_ORTHOLOGUE AFUA_8G06820)"/>
    <property type="match status" value="1"/>
</dbReference>
<dbReference type="Proteomes" id="UP001254770">
    <property type="component" value="Unassembled WGS sequence"/>
</dbReference>
<dbReference type="EMBL" id="JARPXL010000017">
    <property type="protein sequence ID" value="MDT2545668.1"/>
    <property type="molecule type" value="Genomic_DNA"/>
</dbReference>
<keyword evidence="3" id="KW-0560">Oxidoreductase</keyword>
<evidence type="ECO:0000256" key="3">
    <source>
        <dbReference type="ARBA" id="ARBA00023002"/>
    </source>
</evidence>
<protein>
    <submittedName>
        <fullName evidence="5">RibD family protein</fullName>
    </submittedName>
</protein>
<sequence>MARPYIICHMLTSINGKISGPYMRSNYTEIGSNAYERTNDQYHSQAWLCGRVTMEENFTHYQEPVLDEHAPVYPREDYVAVSDAEMYIVSADPSGKVGWQTNTVNYAERTAAHVIEVLTEKVSDAYLAFLRKRKISYIFAGEKQINCTLASEKLAELFDIKTLMVSGGGVINWAFLKEQIVDEVSIVVAPVTDGLPTTNTIFENKSMADPSSMIGFNLKKVEIIEKDTLWLRYKPINQEEATT</sequence>
<name>A0AAP5KDB7_9ENTE</name>
<dbReference type="EMBL" id="JARPXM010000001">
    <property type="protein sequence ID" value="MDT2536599.1"/>
    <property type="molecule type" value="Genomic_DNA"/>
</dbReference>
<dbReference type="GO" id="GO:0008703">
    <property type="term" value="F:5-amino-6-(5-phosphoribosylamino)uracil reductase activity"/>
    <property type="evidence" value="ECO:0007669"/>
    <property type="project" value="InterPro"/>
</dbReference>
<evidence type="ECO:0000256" key="1">
    <source>
        <dbReference type="ARBA" id="ARBA00005104"/>
    </source>
</evidence>
<evidence type="ECO:0000313" key="5">
    <source>
        <dbReference type="EMBL" id="MDT2536599.1"/>
    </source>
</evidence>
<feature type="domain" description="Bacterial bifunctional deaminase-reductase C-terminal" evidence="4">
    <location>
        <begin position="4"/>
        <end position="227"/>
    </location>
</feature>
<dbReference type="AlphaFoldDB" id="A0AAP5KDB7"/>
<dbReference type="Gene3D" id="3.40.430.10">
    <property type="entry name" value="Dihydrofolate Reductase, subunit A"/>
    <property type="match status" value="1"/>
</dbReference>
<organism evidence="5 7">
    <name type="scientific">Enterococcus raffinosus</name>
    <dbReference type="NCBI Taxonomy" id="71452"/>
    <lineage>
        <taxon>Bacteria</taxon>
        <taxon>Bacillati</taxon>
        <taxon>Bacillota</taxon>
        <taxon>Bacilli</taxon>
        <taxon>Lactobacillales</taxon>
        <taxon>Enterococcaceae</taxon>
        <taxon>Enterococcus</taxon>
    </lineage>
</organism>
<dbReference type="RefSeq" id="WP_028020089.1">
    <property type="nucleotide sequence ID" value="NZ_CABLCA010000002.1"/>
</dbReference>
<dbReference type="GO" id="GO:0009231">
    <property type="term" value="P:riboflavin biosynthetic process"/>
    <property type="evidence" value="ECO:0007669"/>
    <property type="project" value="InterPro"/>
</dbReference>
<gene>
    <name evidence="6" type="ORF">P7D69_15065</name>
    <name evidence="5" type="ORF">P7D78_00555</name>
</gene>
<evidence type="ECO:0000256" key="2">
    <source>
        <dbReference type="ARBA" id="ARBA00022857"/>
    </source>
</evidence>
<dbReference type="Proteomes" id="UP001249240">
    <property type="component" value="Unassembled WGS sequence"/>
</dbReference>
<evidence type="ECO:0000259" key="4">
    <source>
        <dbReference type="Pfam" id="PF01872"/>
    </source>
</evidence>
<evidence type="ECO:0000313" key="6">
    <source>
        <dbReference type="EMBL" id="MDT2545668.1"/>
    </source>
</evidence>
<evidence type="ECO:0000313" key="7">
    <source>
        <dbReference type="Proteomes" id="UP001249240"/>
    </source>
</evidence>
<dbReference type="InterPro" id="IPR024072">
    <property type="entry name" value="DHFR-like_dom_sf"/>
</dbReference>